<sequence>MLMLRRVLDGQLGVGAAARRGNDLLRRGQRLPRHVRLEAIRHAAQQLHGRRQQLEQGHAIDEHAHADALKRHAQHVPPRPPRGQQRRDGVERAPQHRDGRADDARAGLAARQRSGREAPQQAEADVGGKERDEVVVARHVPQAQEQVGKLVRVEAARARVRRRRRCCFGVVQHAAHGGVPRGHGRQPVLGREPQKRRRRVSSSSSLNDDVDETLDVDVDVDAAAAAAVADDDPGSCISRCRPIISAMCIAAWVAIAEMAGRVHRNERDDGRKVGLAGIERGGDGSAADGASGRTTTTTTITTPSPRQSSRKRLWVQKGKERVHGGKIDGAQRLALG</sequence>
<feature type="compositionally biased region" description="Low complexity" evidence="1">
    <location>
        <begin position="285"/>
        <end position="302"/>
    </location>
</feature>
<dbReference type="EMBL" id="ANFO01000374">
    <property type="protein sequence ID" value="KGQ10012.1"/>
    <property type="molecule type" value="Genomic_DNA"/>
</dbReference>
<dbReference type="HOGENOM" id="CLU_826359_0_0_1"/>
<comment type="caution">
    <text evidence="2">The sequence shown here is derived from an EMBL/GenBank/DDBJ whole genome shotgun (WGS) entry which is preliminary data.</text>
</comment>
<evidence type="ECO:0000256" key="1">
    <source>
        <dbReference type="SAM" id="MobiDB-lite"/>
    </source>
</evidence>
<protein>
    <submittedName>
        <fullName evidence="2">Uncharacterized protein</fullName>
    </submittedName>
</protein>
<proteinExistence type="predicted"/>
<dbReference type="Proteomes" id="UP000030106">
    <property type="component" value="Unassembled WGS sequence"/>
</dbReference>
<reference evidence="2 3" key="1">
    <citation type="submission" date="2012-10" db="EMBL/GenBank/DDBJ databases">
        <title>Genome sequencing and analysis of entomopathogenic fungi Beauveria bassiana D1-5.</title>
        <authorList>
            <person name="Li Q."/>
            <person name="Wang L."/>
            <person name="Zhang Z."/>
            <person name="Wang Q."/>
            <person name="Ren J."/>
            <person name="Wang M."/>
            <person name="Xu W."/>
            <person name="Wang J."/>
            <person name="Lu Y."/>
            <person name="Du Q."/>
            <person name="Sun Z."/>
        </authorList>
    </citation>
    <scope>NUCLEOTIDE SEQUENCE [LARGE SCALE GENOMIC DNA]</scope>
    <source>
        <strain evidence="2 3">D1-5</strain>
    </source>
</reference>
<feature type="region of interest" description="Disordered" evidence="1">
    <location>
        <begin position="274"/>
        <end position="321"/>
    </location>
</feature>
<dbReference type="AlphaFoldDB" id="A0A0A2VUH6"/>
<accession>A0A0A2VUH6</accession>
<name>A0A0A2VUH6_BEABA</name>
<evidence type="ECO:0000313" key="2">
    <source>
        <dbReference type="EMBL" id="KGQ10012.1"/>
    </source>
</evidence>
<feature type="region of interest" description="Disordered" evidence="1">
    <location>
        <begin position="175"/>
        <end position="212"/>
    </location>
</feature>
<gene>
    <name evidence="2" type="ORF">BBAD15_g4634</name>
</gene>
<feature type="region of interest" description="Disordered" evidence="1">
    <location>
        <begin position="68"/>
        <end position="130"/>
    </location>
</feature>
<organism evidence="2 3">
    <name type="scientific">Beauveria bassiana D1-5</name>
    <dbReference type="NCBI Taxonomy" id="1245745"/>
    <lineage>
        <taxon>Eukaryota</taxon>
        <taxon>Fungi</taxon>
        <taxon>Dikarya</taxon>
        <taxon>Ascomycota</taxon>
        <taxon>Pezizomycotina</taxon>
        <taxon>Sordariomycetes</taxon>
        <taxon>Hypocreomycetidae</taxon>
        <taxon>Hypocreales</taxon>
        <taxon>Cordycipitaceae</taxon>
        <taxon>Beauveria</taxon>
    </lineage>
</organism>
<feature type="compositionally biased region" description="Basic and acidic residues" evidence="1">
    <location>
        <begin position="85"/>
        <end position="105"/>
    </location>
</feature>
<evidence type="ECO:0000313" key="3">
    <source>
        <dbReference type="Proteomes" id="UP000030106"/>
    </source>
</evidence>